<feature type="coiled-coil region" evidence="5">
    <location>
        <begin position="360"/>
        <end position="387"/>
    </location>
</feature>
<dbReference type="PROSITE" id="PS00397">
    <property type="entry name" value="RECOMBINASES_1"/>
    <property type="match status" value="1"/>
</dbReference>
<keyword evidence="3" id="KW-0233">DNA recombination</keyword>
<feature type="active site" description="O-(5'-phospho-DNA)-serine intermediate" evidence="4">
    <location>
        <position position="10"/>
    </location>
</feature>
<dbReference type="SUPFAM" id="SSF53041">
    <property type="entry name" value="Resolvase-like"/>
    <property type="match status" value="1"/>
</dbReference>
<comment type="caution">
    <text evidence="8">The sequence shown here is derived from an EMBL/GenBank/DDBJ whole genome shotgun (WGS) entry which is preliminary data.</text>
</comment>
<dbReference type="Gene3D" id="3.90.1750.20">
    <property type="entry name" value="Putative Large Serine Recombinase, Chain B, Domain 2"/>
    <property type="match status" value="1"/>
</dbReference>
<dbReference type="CDD" id="cd00338">
    <property type="entry name" value="Ser_Recombinase"/>
    <property type="match status" value="1"/>
</dbReference>
<dbReference type="InterPro" id="IPR038109">
    <property type="entry name" value="DNA_bind_recomb_sf"/>
</dbReference>
<accession>A0ABR7CG91</accession>
<sequence length="519" mass="60060">MNVLGYVRVSTDEQAEKGFSLEFQTKYIRQHCEVKKNNLIAIYDEDCSAKNFNRPRFKEMKTYAFRRTNHVDMILVTRWDRFARNLTQALVQIEKFKEMGIEVNSVEQHIDYGQPDYIVMLSMYLSTSHSERLKISRRVKECNFAARKNGKYTNGHPAKGYYWKKHAKNEESELLIDRPVANLIVESFNLFATGLYSADRVRQMMAEKGLRMQKQSFLNMLRNRLYIGEVHVPSYNGSKDEWVKGIHEPLIDRELFNAVQTLLDGKKRNHPKAKAKVVPELFLRNFLVCPVCNGNLTGSFSRSRNGSRYPYYHCNHSGHQRIKAEEANRMFVQFLNSFIPDEAILDLFKLVIADLKQVLKSDINKQIKCLDDEIMGLENKINEVDDMLIGKTIDVDTHKRIVTRHKQCIDELRDKQSLLKDSDIKEVQEKIEYSTNILTHLGDYFEKADAETKIKLVGSIIVGKMQFLENSYRTAEMNEVLNKIGMISSELQSLEKEKATHSGGLSNLALPLGLEPRTL</sequence>
<dbReference type="PROSITE" id="PS51736">
    <property type="entry name" value="RECOMBINASES_3"/>
    <property type="match status" value="1"/>
</dbReference>
<evidence type="ECO:0000313" key="9">
    <source>
        <dbReference type="Proteomes" id="UP000600600"/>
    </source>
</evidence>
<dbReference type="RefSeq" id="WP_186968314.1">
    <property type="nucleotide sequence ID" value="NZ_JACOOE010000012.1"/>
</dbReference>
<keyword evidence="9" id="KW-1185">Reference proteome</keyword>
<dbReference type="Gene3D" id="3.40.50.1390">
    <property type="entry name" value="Resolvase, N-terminal catalytic domain"/>
    <property type="match status" value="1"/>
</dbReference>
<protein>
    <submittedName>
        <fullName evidence="8">Recombinase family protein</fullName>
    </submittedName>
</protein>
<dbReference type="InterPro" id="IPR006119">
    <property type="entry name" value="Resolv_N"/>
</dbReference>
<evidence type="ECO:0000259" key="7">
    <source>
        <dbReference type="PROSITE" id="PS51737"/>
    </source>
</evidence>
<reference evidence="8 9" key="1">
    <citation type="submission" date="2020-08" db="EMBL/GenBank/DDBJ databases">
        <title>Genome public.</title>
        <authorList>
            <person name="Liu C."/>
            <person name="Sun Q."/>
        </authorList>
    </citation>
    <scope>NUCLEOTIDE SEQUENCE [LARGE SCALE GENOMIC DNA]</scope>
    <source>
        <strain evidence="8 9">M27</strain>
    </source>
</reference>
<dbReference type="InterPro" id="IPR011109">
    <property type="entry name" value="DNA_bind_recombinase_dom"/>
</dbReference>
<evidence type="ECO:0000256" key="1">
    <source>
        <dbReference type="ARBA" id="ARBA00022908"/>
    </source>
</evidence>
<keyword evidence="5" id="KW-0175">Coiled coil</keyword>
<dbReference type="Pfam" id="PF00239">
    <property type="entry name" value="Resolvase"/>
    <property type="match status" value="1"/>
</dbReference>
<dbReference type="PROSITE" id="PS51737">
    <property type="entry name" value="RECOMBINASE_DNA_BIND"/>
    <property type="match status" value="1"/>
</dbReference>
<evidence type="ECO:0000256" key="3">
    <source>
        <dbReference type="ARBA" id="ARBA00023172"/>
    </source>
</evidence>
<organism evidence="8 9">
    <name type="scientific">Bacteroides difficilis</name>
    <dbReference type="NCBI Taxonomy" id="2763021"/>
    <lineage>
        <taxon>Bacteria</taxon>
        <taxon>Pseudomonadati</taxon>
        <taxon>Bacteroidota</taxon>
        <taxon>Bacteroidia</taxon>
        <taxon>Bacteroidales</taxon>
        <taxon>Bacteroidaceae</taxon>
        <taxon>Bacteroides</taxon>
    </lineage>
</organism>
<evidence type="ECO:0000256" key="2">
    <source>
        <dbReference type="ARBA" id="ARBA00023125"/>
    </source>
</evidence>
<keyword evidence="2" id="KW-0238">DNA-binding</keyword>
<gene>
    <name evidence="8" type="ORF">H8S67_19435</name>
</gene>
<feature type="domain" description="Recombinase" evidence="7">
    <location>
        <begin position="158"/>
        <end position="269"/>
    </location>
</feature>
<evidence type="ECO:0000259" key="6">
    <source>
        <dbReference type="PROSITE" id="PS51736"/>
    </source>
</evidence>
<feature type="domain" description="Resolvase/invertase-type recombinase catalytic" evidence="6">
    <location>
        <begin position="2"/>
        <end position="150"/>
    </location>
</feature>
<evidence type="ECO:0000313" key="8">
    <source>
        <dbReference type="EMBL" id="MBC5606817.1"/>
    </source>
</evidence>
<dbReference type="PANTHER" id="PTHR30461">
    <property type="entry name" value="DNA-INVERTASE FROM LAMBDOID PROPHAGE"/>
    <property type="match status" value="1"/>
</dbReference>
<proteinExistence type="predicted"/>
<dbReference type="EMBL" id="JACOOE010000012">
    <property type="protein sequence ID" value="MBC5606817.1"/>
    <property type="molecule type" value="Genomic_DNA"/>
</dbReference>
<dbReference type="InterPro" id="IPR006118">
    <property type="entry name" value="Recombinase_CS"/>
</dbReference>
<dbReference type="Pfam" id="PF07508">
    <property type="entry name" value="Recombinase"/>
    <property type="match status" value="1"/>
</dbReference>
<dbReference type="InterPro" id="IPR036162">
    <property type="entry name" value="Resolvase-like_N_sf"/>
</dbReference>
<dbReference type="SMART" id="SM00857">
    <property type="entry name" value="Resolvase"/>
    <property type="match status" value="1"/>
</dbReference>
<evidence type="ECO:0000256" key="5">
    <source>
        <dbReference type="SAM" id="Coils"/>
    </source>
</evidence>
<dbReference type="Proteomes" id="UP000600600">
    <property type="component" value="Unassembled WGS sequence"/>
</dbReference>
<name>A0ABR7CG91_9BACE</name>
<keyword evidence="1" id="KW-0229">DNA integration</keyword>
<evidence type="ECO:0000256" key="4">
    <source>
        <dbReference type="PROSITE-ProRule" id="PRU10137"/>
    </source>
</evidence>
<dbReference type="PANTHER" id="PTHR30461:SF2">
    <property type="entry name" value="SERINE RECOMBINASE PINE-RELATED"/>
    <property type="match status" value="1"/>
</dbReference>
<dbReference type="InterPro" id="IPR050639">
    <property type="entry name" value="SSR_resolvase"/>
</dbReference>